<dbReference type="PROSITE" id="PS50245">
    <property type="entry name" value="CAP_GLY_2"/>
    <property type="match status" value="1"/>
</dbReference>
<keyword evidence="1" id="KW-0433">Leucine-rich repeat</keyword>
<dbReference type="OrthoDB" id="5273213at2759"/>
<keyword evidence="6" id="KW-1185">Reference proteome</keyword>
<evidence type="ECO:0000259" key="4">
    <source>
        <dbReference type="PROSITE" id="PS50245"/>
    </source>
</evidence>
<keyword evidence="3" id="KW-0677">Repeat</keyword>
<organism evidence="5 6">
    <name type="scientific">Pseudogymnoascus verrucosus</name>
    <dbReference type="NCBI Taxonomy" id="342668"/>
    <lineage>
        <taxon>Eukaryota</taxon>
        <taxon>Fungi</taxon>
        <taxon>Dikarya</taxon>
        <taxon>Ascomycota</taxon>
        <taxon>Pezizomycotina</taxon>
        <taxon>Leotiomycetes</taxon>
        <taxon>Thelebolales</taxon>
        <taxon>Thelebolaceae</taxon>
        <taxon>Pseudogymnoascus</taxon>
    </lineage>
</organism>
<evidence type="ECO:0000256" key="3">
    <source>
        <dbReference type="ARBA" id="ARBA00022737"/>
    </source>
</evidence>
<dbReference type="SUPFAM" id="SSF52058">
    <property type="entry name" value="L domain-like"/>
    <property type="match status" value="1"/>
</dbReference>
<evidence type="ECO:0000313" key="5">
    <source>
        <dbReference type="EMBL" id="OBU01547.1"/>
    </source>
</evidence>
<gene>
    <name evidence="5" type="ORF">VE01_00304</name>
</gene>
<dbReference type="InterPro" id="IPR050328">
    <property type="entry name" value="Dev_Immune_Receptor"/>
</dbReference>
<dbReference type="InterPro" id="IPR036859">
    <property type="entry name" value="CAP-Gly_dom_sf"/>
</dbReference>
<dbReference type="SMART" id="SM01052">
    <property type="entry name" value="CAP_GLY"/>
    <property type="match status" value="1"/>
</dbReference>
<dbReference type="EMBL" id="KV460206">
    <property type="protein sequence ID" value="OBU01547.1"/>
    <property type="molecule type" value="Genomic_DNA"/>
</dbReference>
<reference evidence="6" key="2">
    <citation type="journal article" date="2018" name="Nat. Commun.">
        <title>Extreme sensitivity to ultraviolet light in the fungal pathogen causing white-nose syndrome of bats.</title>
        <authorList>
            <person name="Palmer J.M."/>
            <person name="Drees K.P."/>
            <person name="Foster J.T."/>
            <person name="Lindner D.L."/>
        </authorList>
    </citation>
    <scope>NUCLEOTIDE SEQUENCE [LARGE SCALE GENOMIC DNA]</scope>
    <source>
        <strain evidence="6">UAMH 10579</strain>
    </source>
</reference>
<reference evidence="5 6" key="1">
    <citation type="submission" date="2016-03" db="EMBL/GenBank/DDBJ databases">
        <title>Comparative genomics of Pseudogymnoascus destructans, the fungus causing white-nose syndrome of bats.</title>
        <authorList>
            <person name="Palmer J.M."/>
            <person name="Drees K.P."/>
            <person name="Foster J.T."/>
            <person name="Lindner D.L."/>
        </authorList>
    </citation>
    <scope>NUCLEOTIDE SEQUENCE [LARGE SCALE GENOMIC DNA]</scope>
    <source>
        <strain evidence="5 6">UAMH 10579</strain>
    </source>
</reference>
<dbReference type="InterPro" id="IPR001611">
    <property type="entry name" value="Leu-rich_rpt"/>
</dbReference>
<dbReference type="Pfam" id="PF13516">
    <property type="entry name" value="LRR_6"/>
    <property type="match status" value="1"/>
</dbReference>
<dbReference type="InterPro" id="IPR000938">
    <property type="entry name" value="CAP-Gly_domain"/>
</dbReference>
<feature type="domain" description="CAP-Gly" evidence="4">
    <location>
        <begin position="82"/>
        <end position="128"/>
    </location>
</feature>
<dbReference type="PANTHER" id="PTHR24373:SF370">
    <property type="entry name" value="FISH-LIPS, ISOFORM E"/>
    <property type="match status" value="1"/>
</dbReference>
<evidence type="ECO:0000313" key="6">
    <source>
        <dbReference type="Proteomes" id="UP000091956"/>
    </source>
</evidence>
<dbReference type="InterPro" id="IPR003591">
    <property type="entry name" value="Leu-rich_rpt_typical-subtyp"/>
</dbReference>
<dbReference type="AlphaFoldDB" id="A0A2P2SXI6"/>
<sequence>MSSRRYDGMMFDKAQDSASRAKKYLFSATVIWEPRDKATRLVGPQPLQKFTVGEDNDEMASNFYIGQRLSYDSVPCTVRYIGPVAGTKNVWLGVEWDYPSRGKHDGEHKGVKYFDTRRGSINAGSFVRPTRMPDFVESFVEAVHRKYASEDIERRDEQNELIKKKEIEISGKVVYEVGFDKIRKQMAQLDELKIVLVDGMRIVKATTEGKRIRDVCPVITELDLSRNLFQSCGEIVQICAELDYLKSLRLNGNRLAILPQEFEGGESQNAFAGVTDLSLNEMILTWEDICLLSRQFKDVTSIEASSNDLVTLSLNGPSSLLPMTLTSLTLEYNDFSSISDLLPLTALASLKSLHLKGNKISTVGAGSQGEKPVFSDQLCYLDLSYNKVADWQFVDSLPDVFPGLTALRMSHNPVYEAVAKPGDVMTSADEGYMLTLGRLANLKSLNFSTITPAERTNAEIFYLSRIATEMAAVPESEESIVTSKHRRFSELCNIYEAPVVRRAEKAINPDLLEARLIKFTFRLPAGTFPGQISEISKEQEIPRGFDVYRIKGIVGKLFDLRPLSLCLIWETGEWDPVAGYEDEEYDSEDLEEGDDSLAVDAESRGAKGKWMRREVELEDSTRQVGNSVDGMEAKVRLELR</sequence>
<dbReference type="GO" id="GO:0031012">
    <property type="term" value="C:extracellular matrix"/>
    <property type="evidence" value="ECO:0007669"/>
    <property type="project" value="TreeGrafter"/>
</dbReference>
<keyword evidence="2" id="KW-0732">Signal</keyword>
<dbReference type="Pfam" id="PF01302">
    <property type="entry name" value="CAP_GLY"/>
    <property type="match status" value="1"/>
</dbReference>
<dbReference type="PROSITE" id="PS51450">
    <property type="entry name" value="LRR"/>
    <property type="match status" value="2"/>
</dbReference>
<dbReference type="Gene3D" id="2.30.30.190">
    <property type="entry name" value="CAP Gly-rich-like domain"/>
    <property type="match status" value="1"/>
</dbReference>
<evidence type="ECO:0000256" key="1">
    <source>
        <dbReference type="ARBA" id="ARBA00022614"/>
    </source>
</evidence>
<dbReference type="Proteomes" id="UP000091956">
    <property type="component" value="Unassembled WGS sequence"/>
</dbReference>
<dbReference type="GeneID" id="28833690"/>
<dbReference type="SUPFAM" id="SSF74924">
    <property type="entry name" value="Cap-Gly domain"/>
    <property type="match status" value="1"/>
</dbReference>
<name>A0A2P2SXI6_9PEZI</name>
<dbReference type="InterPro" id="IPR032675">
    <property type="entry name" value="LRR_dom_sf"/>
</dbReference>
<evidence type="ECO:0000256" key="2">
    <source>
        <dbReference type="ARBA" id="ARBA00022729"/>
    </source>
</evidence>
<proteinExistence type="predicted"/>
<dbReference type="PANTHER" id="PTHR24373">
    <property type="entry name" value="SLIT RELATED LEUCINE-RICH REPEAT NEURONAL PROTEIN"/>
    <property type="match status" value="1"/>
</dbReference>
<protein>
    <recommendedName>
        <fullName evidence="4">CAP-Gly domain-containing protein</fullName>
    </recommendedName>
</protein>
<dbReference type="SMART" id="SM00369">
    <property type="entry name" value="LRR_TYP"/>
    <property type="match status" value="2"/>
</dbReference>
<dbReference type="STRING" id="342668.A0A2P2SXI6"/>
<accession>A0A2P2SXI6</accession>
<dbReference type="Gene3D" id="3.80.10.10">
    <property type="entry name" value="Ribonuclease Inhibitor"/>
    <property type="match status" value="2"/>
</dbReference>
<dbReference type="RefSeq" id="XP_018135279.1">
    <property type="nucleotide sequence ID" value="XM_018269836.1"/>
</dbReference>